<feature type="compositionally biased region" description="Polar residues" evidence="6">
    <location>
        <begin position="135"/>
        <end position="150"/>
    </location>
</feature>
<evidence type="ECO:0000256" key="1">
    <source>
        <dbReference type="ARBA" id="ARBA00003993"/>
    </source>
</evidence>
<name>A0A8S2GK72_9BILA</name>
<accession>A0A8S2GK72</accession>
<feature type="region of interest" description="Disordered" evidence="6">
    <location>
        <begin position="126"/>
        <end position="221"/>
    </location>
</feature>
<protein>
    <recommendedName>
        <fullName evidence="7">Translation initiation factor beta propellor-like domain-containing protein</fullName>
    </recommendedName>
</protein>
<evidence type="ECO:0000313" key="9">
    <source>
        <dbReference type="EMBL" id="CAF3510301.1"/>
    </source>
</evidence>
<evidence type="ECO:0000256" key="4">
    <source>
        <dbReference type="ARBA" id="ARBA00022737"/>
    </source>
</evidence>
<evidence type="ECO:0000313" key="10">
    <source>
        <dbReference type="Proteomes" id="UP000682733"/>
    </source>
</evidence>
<dbReference type="Proteomes" id="UP000677228">
    <property type="component" value="Unassembled WGS sequence"/>
</dbReference>
<evidence type="ECO:0000256" key="5">
    <source>
        <dbReference type="ARBA" id="ARBA00022917"/>
    </source>
</evidence>
<feature type="compositionally biased region" description="Polar residues" evidence="6">
    <location>
        <begin position="176"/>
        <end position="187"/>
    </location>
</feature>
<dbReference type="EMBL" id="CAJNOK010000165">
    <property type="protein sequence ID" value="CAF0733910.1"/>
    <property type="molecule type" value="Genomic_DNA"/>
</dbReference>
<dbReference type="Proteomes" id="UP000682733">
    <property type="component" value="Unassembled WGS sequence"/>
</dbReference>
<evidence type="ECO:0000256" key="6">
    <source>
        <dbReference type="SAM" id="MobiDB-lite"/>
    </source>
</evidence>
<dbReference type="GO" id="GO:0003729">
    <property type="term" value="F:mRNA binding"/>
    <property type="evidence" value="ECO:0007669"/>
    <property type="project" value="TreeGrafter"/>
</dbReference>
<gene>
    <name evidence="8" type="ORF">OVA965_LOCUS1005</name>
    <name evidence="9" type="ORF">TMI583_LOCUS1013</name>
</gene>
<organism evidence="9 10">
    <name type="scientific">Didymodactylos carnosus</name>
    <dbReference type="NCBI Taxonomy" id="1234261"/>
    <lineage>
        <taxon>Eukaryota</taxon>
        <taxon>Metazoa</taxon>
        <taxon>Spiralia</taxon>
        <taxon>Gnathifera</taxon>
        <taxon>Rotifera</taxon>
        <taxon>Eurotatoria</taxon>
        <taxon>Bdelloidea</taxon>
        <taxon>Philodinida</taxon>
        <taxon>Philodinidae</taxon>
        <taxon>Didymodactylos</taxon>
    </lineage>
</organism>
<keyword evidence="2" id="KW-0396">Initiation factor</keyword>
<dbReference type="GO" id="GO:0022627">
    <property type="term" value="C:cytosolic small ribosomal subunit"/>
    <property type="evidence" value="ECO:0007669"/>
    <property type="project" value="TreeGrafter"/>
</dbReference>
<keyword evidence="5" id="KW-0648">Protein biosynthesis</keyword>
<dbReference type="AlphaFoldDB" id="A0A8S2GK72"/>
<evidence type="ECO:0000256" key="3">
    <source>
        <dbReference type="ARBA" id="ARBA00022574"/>
    </source>
</evidence>
<dbReference type="GO" id="GO:0003743">
    <property type="term" value="F:translation initiation factor activity"/>
    <property type="evidence" value="ECO:0007669"/>
    <property type="project" value="UniProtKB-KW"/>
</dbReference>
<keyword evidence="4" id="KW-0677">Repeat</keyword>
<reference evidence="9" key="1">
    <citation type="submission" date="2021-02" db="EMBL/GenBank/DDBJ databases">
        <authorList>
            <person name="Nowell W R."/>
        </authorList>
    </citation>
    <scope>NUCLEOTIDE SEQUENCE</scope>
</reference>
<feature type="domain" description="Translation initiation factor beta propellor-like" evidence="7">
    <location>
        <begin position="1"/>
        <end position="117"/>
    </location>
</feature>
<dbReference type="PANTHER" id="PTHR13227:SF0">
    <property type="entry name" value="EUKARYOTIC TRANSLATION INITIATION FACTOR 2A"/>
    <property type="match status" value="1"/>
</dbReference>
<dbReference type="InterPro" id="IPR036322">
    <property type="entry name" value="WD40_repeat_dom_sf"/>
</dbReference>
<evidence type="ECO:0000313" key="8">
    <source>
        <dbReference type="EMBL" id="CAF0733910.1"/>
    </source>
</evidence>
<dbReference type="SUPFAM" id="SSF50978">
    <property type="entry name" value="WD40 repeat-like"/>
    <property type="match status" value="1"/>
</dbReference>
<dbReference type="GO" id="GO:0000049">
    <property type="term" value="F:tRNA binding"/>
    <property type="evidence" value="ECO:0007669"/>
    <property type="project" value="TreeGrafter"/>
</dbReference>
<comment type="function">
    <text evidence="1">Functions in the early steps of protein synthesis of a small number of specific mRNAs. Acts by directing the binding of methionyl-tRNAi to 40S ribosomal subunits. In contrast to the eIF-2 complex, it binds methionyl-tRNAi to 40S subunits in a codon-dependent manner, whereas the eIF-2 complex binds methionyl-tRNAi to 40S subunits in a GTP-dependent manner.</text>
</comment>
<dbReference type="EMBL" id="CAJOBA010000166">
    <property type="protein sequence ID" value="CAF3510301.1"/>
    <property type="molecule type" value="Genomic_DNA"/>
</dbReference>
<evidence type="ECO:0000259" key="7">
    <source>
        <dbReference type="Pfam" id="PF08662"/>
    </source>
</evidence>
<dbReference type="Pfam" id="PF08662">
    <property type="entry name" value="eIF2A"/>
    <property type="match status" value="1"/>
</dbReference>
<dbReference type="InterPro" id="IPR011387">
    <property type="entry name" value="TIF2A"/>
</dbReference>
<dbReference type="PANTHER" id="PTHR13227">
    <property type="entry name" value="EUKARYOTIC TRANSLATION INITIATION FACTOR 2A"/>
    <property type="match status" value="1"/>
</dbReference>
<sequence length="221" mass="25356">MPSKATMFNSKCDISWELSVGAKNAVYYNTDGTYLALCGFGNVSGNIEMWDVKARKQLIHINVPDTTYFQWCYDNYHFITATTAPRLRVNNGFKIWRLTGELIFEHRTSDNQELWQVLWQPGTYNRGNKQPIASDPSSTTTNISSKQKTPQAYRPPHLRNTTRQVPKLHDEVPAKQSHSPKPNQPVSHTPRVPKPDGLESLLTGDLEKDKKIRQIHKKPRR</sequence>
<comment type="caution">
    <text evidence="9">The sequence shown here is derived from an EMBL/GenBank/DDBJ whole genome shotgun (WGS) entry which is preliminary data.</text>
</comment>
<dbReference type="InterPro" id="IPR013979">
    <property type="entry name" value="TIF_beta_prop-like"/>
</dbReference>
<keyword evidence="3" id="KW-0853">WD repeat</keyword>
<evidence type="ECO:0000256" key="2">
    <source>
        <dbReference type="ARBA" id="ARBA00022540"/>
    </source>
</evidence>
<dbReference type="GO" id="GO:0043022">
    <property type="term" value="F:ribosome binding"/>
    <property type="evidence" value="ECO:0007669"/>
    <property type="project" value="TreeGrafter"/>
</dbReference>
<proteinExistence type="predicted"/>